<reference evidence="7" key="1">
    <citation type="journal article" date="2009" name="BMC Bioinformatics">
        <title>The Mycoplasma conjunctivae genome sequencing, annotation and analysis.</title>
        <authorList>
            <person name="Calderon-Copete S.P."/>
            <person name="Wigger G."/>
            <person name="Wunderlin C."/>
            <person name="Schmidheini T."/>
            <person name="Frey J."/>
            <person name="Quail M.A."/>
            <person name="Falquet L."/>
        </authorList>
    </citation>
    <scope>NUCLEOTIDE SEQUENCE [LARGE SCALE GENOMIC DNA]</scope>
    <source>
        <strain evidence="7">ATCC 25834 / NCTC 10147 / HRC/581</strain>
    </source>
</reference>
<dbReference type="PROSITE" id="PS50893">
    <property type="entry name" value="ABC_TRANSPORTER_2"/>
    <property type="match status" value="1"/>
</dbReference>
<dbReference type="SUPFAM" id="SSF52540">
    <property type="entry name" value="P-loop containing nucleoside triphosphate hydrolases"/>
    <property type="match status" value="1"/>
</dbReference>
<keyword evidence="4 6" id="KW-0067">ATP-binding</keyword>
<dbReference type="HOGENOM" id="CLU_000604_1_22_14"/>
<keyword evidence="3" id="KW-0547">Nucleotide-binding</keyword>
<organism evidence="6 7">
    <name type="scientific">Mesomycoplasma conjunctivae (strain ATCC 25834 / NCTC 10147 / HRC/581)</name>
    <name type="common">Mycoplasma conjunctivae</name>
    <dbReference type="NCBI Taxonomy" id="572263"/>
    <lineage>
        <taxon>Bacteria</taxon>
        <taxon>Bacillati</taxon>
        <taxon>Mycoplasmatota</taxon>
        <taxon>Mycoplasmoidales</taxon>
        <taxon>Metamycoplasmataceae</taxon>
        <taxon>Mesomycoplasma</taxon>
    </lineage>
</organism>
<dbReference type="GO" id="GO:0005524">
    <property type="term" value="F:ATP binding"/>
    <property type="evidence" value="ECO:0007669"/>
    <property type="project" value="UniProtKB-KW"/>
</dbReference>
<proteinExistence type="inferred from homology"/>
<dbReference type="KEGG" id="mco:MCJ_000450"/>
<evidence type="ECO:0000256" key="4">
    <source>
        <dbReference type="ARBA" id="ARBA00022840"/>
    </source>
</evidence>
<dbReference type="PROSITE" id="PS00211">
    <property type="entry name" value="ABC_TRANSPORTER_1"/>
    <property type="match status" value="1"/>
</dbReference>
<dbReference type="InterPro" id="IPR003593">
    <property type="entry name" value="AAA+_ATPase"/>
</dbReference>
<dbReference type="Gene3D" id="3.40.50.300">
    <property type="entry name" value="P-loop containing nucleotide triphosphate hydrolases"/>
    <property type="match status" value="1"/>
</dbReference>
<dbReference type="PANTHER" id="PTHR42734">
    <property type="entry name" value="METAL TRANSPORT SYSTEM ATP-BINDING PROTEIN TM_0124-RELATED"/>
    <property type="match status" value="1"/>
</dbReference>
<sequence>MNKLKFENVTFKYKQDDKPILKNINFEVTKDKPIFVIGPSGAGKSSFFLSIMQYMDILEGDIIYNGQIISKKNKAQTKEFVKKVGYLTQQPTSINFQTVFVNIAKELPKYQNKFFSFFSIPNKKQTQEIKDVLTKLGLQEKIFSIFSDLSGGQQQRVEVAKLMLQNPKIILADEPTTALDPKTSNQILDLIFRLAQINQSILFIITHDIEIIKKYDAKILLIKNKKAKLFKSFESINYQLLNEIFEED</sequence>
<dbReference type="InterPro" id="IPR050153">
    <property type="entry name" value="Metal_Ion_Import_ABC"/>
</dbReference>
<feature type="domain" description="ABC transporter" evidence="5">
    <location>
        <begin position="4"/>
        <end position="248"/>
    </location>
</feature>
<dbReference type="GO" id="GO:0016887">
    <property type="term" value="F:ATP hydrolysis activity"/>
    <property type="evidence" value="ECO:0007669"/>
    <property type="project" value="InterPro"/>
</dbReference>
<dbReference type="Proteomes" id="UP000001491">
    <property type="component" value="Chromosome"/>
</dbReference>
<comment type="similarity">
    <text evidence="1">Belongs to the ABC transporter superfamily.</text>
</comment>
<keyword evidence="7" id="KW-1185">Reference proteome</keyword>
<dbReference type="eggNOG" id="COG3638">
    <property type="taxonomic scope" value="Bacteria"/>
</dbReference>
<keyword evidence="2" id="KW-0813">Transport</keyword>
<dbReference type="PANTHER" id="PTHR42734:SF6">
    <property type="entry name" value="MOLYBDATE IMPORT ATP-BINDING PROTEIN MOLC"/>
    <property type="match status" value="1"/>
</dbReference>
<evidence type="ECO:0000256" key="3">
    <source>
        <dbReference type="ARBA" id="ARBA00022741"/>
    </source>
</evidence>
<gene>
    <name evidence="6" type="ordered locus">MCJ_000450</name>
</gene>
<dbReference type="Pfam" id="PF00005">
    <property type="entry name" value="ABC_tran"/>
    <property type="match status" value="1"/>
</dbReference>
<name>C5J5J9_MESCH</name>
<evidence type="ECO:0000259" key="5">
    <source>
        <dbReference type="PROSITE" id="PS50893"/>
    </source>
</evidence>
<dbReference type="AlphaFoldDB" id="C5J5J9"/>
<dbReference type="SMART" id="SM00382">
    <property type="entry name" value="AAA"/>
    <property type="match status" value="1"/>
</dbReference>
<dbReference type="InterPro" id="IPR027417">
    <property type="entry name" value="P-loop_NTPase"/>
</dbReference>
<evidence type="ECO:0000313" key="6">
    <source>
        <dbReference type="EMBL" id="CAT04722.1"/>
    </source>
</evidence>
<evidence type="ECO:0000313" key="7">
    <source>
        <dbReference type="Proteomes" id="UP000001491"/>
    </source>
</evidence>
<evidence type="ECO:0000256" key="1">
    <source>
        <dbReference type="ARBA" id="ARBA00005417"/>
    </source>
</evidence>
<dbReference type="InterPro" id="IPR003439">
    <property type="entry name" value="ABC_transporter-like_ATP-bd"/>
</dbReference>
<accession>C5J5J9</accession>
<dbReference type="InterPro" id="IPR017871">
    <property type="entry name" value="ABC_transporter-like_CS"/>
</dbReference>
<protein>
    <submittedName>
        <fullName evidence="6">ABC transporter ATP-binding protein</fullName>
    </submittedName>
</protein>
<dbReference type="EMBL" id="FM864216">
    <property type="protein sequence ID" value="CAT04722.1"/>
    <property type="molecule type" value="Genomic_DNA"/>
</dbReference>
<evidence type="ECO:0000256" key="2">
    <source>
        <dbReference type="ARBA" id="ARBA00022448"/>
    </source>
</evidence>